<protein>
    <submittedName>
        <fullName evidence="1">Uncharacterized protein</fullName>
    </submittedName>
</protein>
<reference evidence="1 2" key="1">
    <citation type="submission" date="2016-02" db="EMBL/GenBank/DDBJ databases">
        <title>Genome sequence of Moorella mulderi DSM 14980.</title>
        <authorList>
            <person name="Poehlein A."/>
            <person name="Daniel R."/>
        </authorList>
    </citation>
    <scope>NUCLEOTIDE SEQUENCE [LARGE SCALE GENOMIC DNA]</scope>
    <source>
        <strain evidence="1 2">DSM 14980</strain>
    </source>
</reference>
<name>A0A151AUE6_9FIRM</name>
<dbReference type="AlphaFoldDB" id="A0A151AUE6"/>
<evidence type="ECO:0000313" key="2">
    <source>
        <dbReference type="Proteomes" id="UP000075670"/>
    </source>
</evidence>
<evidence type="ECO:0000313" key="1">
    <source>
        <dbReference type="EMBL" id="KYH31170.1"/>
    </source>
</evidence>
<dbReference type="Proteomes" id="UP000075670">
    <property type="component" value="Unassembled WGS sequence"/>
</dbReference>
<organism evidence="1 2">
    <name type="scientific">Moorella mulderi DSM 14980</name>
    <dbReference type="NCBI Taxonomy" id="1122241"/>
    <lineage>
        <taxon>Bacteria</taxon>
        <taxon>Bacillati</taxon>
        <taxon>Bacillota</taxon>
        <taxon>Clostridia</taxon>
        <taxon>Neomoorellales</taxon>
        <taxon>Neomoorellaceae</taxon>
        <taxon>Neomoorella</taxon>
    </lineage>
</organism>
<keyword evidence="2" id="KW-1185">Reference proteome</keyword>
<proteinExistence type="predicted"/>
<dbReference type="EMBL" id="LTBC01000014">
    <property type="protein sequence ID" value="KYH31170.1"/>
    <property type="molecule type" value="Genomic_DNA"/>
</dbReference>
<dbReference type="PATRIC" id="fig|1122241.3.peg.2708"/>
<comment type="caution">
    <text evidence="1">The sequence shown here is derived from an EMBL/GenBank/DDBJ whole genome shotgun (WGS) entry which is preliminary data.</text>
</comment>
<accession>A0A151AUE6</accession>
<sequence length="53" mass="6222">MLSTSRRMPSLTYLLFPAKGPQDTSLRLMRFLGPEAMRQLHVERTVVLFLFLR</sequence>
<gene>
    <name evidence="1" type="ORF">MOMUL_25510</name>
</gene>